<dbReference type="Proteomes" id="UP000008227">
    <property type="component" value="Chromosome 11"/>
</dbReference>
<evidence type="ECO:0000313" key="2">
    <source>
        <dbReference type="Proteomes" id="UP000008227"/>
    </source>
</evidence>
<keyword evidence="2" id="KW-1185">Reference proteome</keyword>
<reference evidence="1" key="3">
    <citation type="submission" date="2025-09" db="UniProtKB">
        <authorList>
            <consortium name="Ensembl"/>
        </authorList>
    </citation>
    <scope>IDENTIFICATION</scope>
</reference>
<reference evidence="1" key="1">
    <citation type="journal article" date="2020" name="Gigascience">
        <title>An improved pig reference genome sequence to enable pig genetics and genomics research.</title>
        <authorList>
            <person name="Warr A."/>
            <person name="Affara N."/>
            <person name="Aken B."/>
            <person name="Beiki H."/>
            <person name="Bickhart D.M."/>
            <person name="Billis K."/>
            <person name="Chow W."/>
            <person name="Eory L."/>
            <person name="Finlayson H.A."/>
            <person name="Flicek P."/>
            <person name="Giron C.G."/>
            <person name="Griffin D.K."/>
            <person name="Hall R."/>
            <person name="Hannum G."/>
            <person name="Hourlier T."/>
            <person name="Howe K."/>
            <person name="Hume D.A."/>
            <person name="Izuogu O."/>
            <person name="Kim K."/>
            <person name="Koren S."/>
            <person name="Liu H."/>
            <person name="Manchanda N."/>
            <person name="Martin F.J."/>
            <person name="Nonneman D.J."/>
            <person name="O'Connor R.E."/>
            <person name="Phillippy A.M."/>
            <person name="Rohrer G.A."/>
            <person name="Rosen B.D."/>
            <person name="Rund L.A."/>
            <person name="Sargent C.A."/>
            <person name="Schook L.B."/>
            <person name="Schroeder S.G."/>
            <person name="Schwartz A.S."/>
            <person name="Skinner B.M."/>
            <person name="Talbot R."/>
            <person name="Tseng E."/>
            <person name="Tuggle C.K."/>
            <person name="Watson M."/>
            <person name="Smith T.P.L."/>
            <person name="Archibald A.L."/>
        </authorList>
    </citation>
    <scope>NUCLEOTIDE SEQUENCE [LARGE SCALE GENOMIC DNA]</scope>
    <source>
        <strain evidence="1">Duroc</strain>
    </source>
</reference>
<dbReference type="Ensembl" id="ENSSSCT00000082739.1">
    <property type="protein sequence ID" value="ENSSSCP00000076448.1"/>
    <property type="gene ID" value="ENSSSCG00000042074.1"/>
</dbReference>
<proteinExistence type="predicted"/>
<name>A0A8W4FC66_PIG</name>
<evidence type="ECO:0000313" key="1">
    <source>
        <dbReference type="Ensembl" id="ENSSSCP00000076448.1"/>
    </source>
</evidence>
<dbReference type="GeneTree" id="ENSGT01150000286946"/>
<accession>A0A8W4FC66</accession>
<protein>
    <submittedName>
        <fullName evidence="1">Uncharacterized protein</fullName>
    </submittedName>
</protein>
<reference evidence="1" key="2">
    <citation type="submission" date="2025-08" db="UniProtKB">
        <authorList>
            <consortium name="Ensembl"/>
        </authorList>
    </citation>
    <scope>IDENTIFICATION</scope>
</reference>
<organism evidence="1 2">
    <name type="scientific">Sus scrofa</name>
    <name type="common">Pig</name>
    <dbReference type="NCBI Taxonomy" id="9823"/>
    <lineage>
        <taxon>Eukaryota</taxon>
        <taxon>Metazoa</taxon>
        <taxon>Chordata</taxon>
        <taxon>Craniata</taxon>
        <taxon>Vertebrata</taxon>
        <taxon>Euteleostomi</taxon>
        <taxon>Mammalia</taxon>
        <taxon>Eutheria</taxon>
        <taxon>Laurasiatheria</taxon>
        <taxon>Artiodactyla</taxon>
        <taxon>Suina</taxon>
        <taxon>Suidae</taxon>
        <taxon>Sus</taxon>
    </lineage>
</organism>
<sequence length="113" mass="12950">MKMKMHVMSNHLTAVRMAIINKATKNECWRGCGEKGALLHCWGECTLLQPLWRTAWRSLRKLNIELPHDPAIPLLGISPDKTFLEKETCTCLFTAALFTIAKTWRQPKCPSDR</sequence>
<dbReference type="AlphaFoldDB" id="A0A8W4FC66"/>